<gene>
    <name evidence="7" type="primary">gld-3</name>
    <name evidence="5" type="synonym">Cbr-gld-3</name>
    <name evidence="7" type="ORF">CBG13073</name>
    <name evidence="5" type="ORF">CBG_13073</name>
</gene>
<feature type="compositionally biased region" description="Polar residues" evidence="1">
    <location>
        <begin position="613"/>
        <end position="624"/>
    </location>
</feature>
<evidence type="ECO:0000259" key="2">
    <source>
        <dbReference type="Pfam" id="PF17905"/>
    </source>
</evidence>
<reference evidence="5 6" key="2">
    <citation type="journal article" date="2011" name="PLoS Genet.">
        <title>Caenorhabditis briggsae recombinant inbred line genotypes reveal inter-strain incompatibility and the evolution of recombination.</title>
        <authorList>
            <person name="Ross J.A."/>
            <person name="Koboldt D.C."/>
            <person name="Staisch J.E."/>
            <person name="Chamberlin H.M."/>
            <person name="Gupta B.P."/>
            <person name="Miller R.D."/>
            <person name="Baird S.E."/>
            <person name="Haag E.S."/>
        </authorList>
    </citation>
    <scope>NUCLEOTIDE SEQUENCE [LARGE SCALE GENOMIC DNA]</scope>
    <source>
        <strain evidence="5 6">AF16</strain>
    </source>
</reference>
<dbReference type="WormBase" id="CBG13073">
    <property type="protein sequence ID" value="CBP38090"/>
    <property type="gene ID" value="WBGene00033902"/>
    <property type="gene designation" value="Cbr-gld-3"/>
</dbReference>
<evidence type="ECO:0000256" key="1">
    <source>
        <dbReference type="SAM" id="MobiDB-lite"/>
    </source>
</evidence>
<feature type="compositionally biased region" description="Basic and acidic residues" evidence="1">
    <location>
        <begin position="660"/>
        <end position="669"/>
    </location>
</feature>
<dbReference type="STRING" id="6238.A8XH08"/>
<name>A8XH08_CAEBR</name>
<evidence type="ECO:0000313" key="5">
    <source>
        <dbReference type="EMBL" id="CAP31932.2"/>
    </source>
</evidence>
<dbReference type="CDD" id="cd22444">
    <property type="entry name" value="KH-I_CeGLD3_rpt4"/>
    <property type="match status" value="1"/>
</dbReference>
<dbReference type="EMBL" id="HE601401">
    <property type="protein sequence ID" value="CAP31932.2"/>
    <property type="molecule type" value="Genomic_DNA"/>
</dbReference>
<dbReference type="GO" id="GO:0005737">
    <property type="term" value="C:cytoplasm"/>
    <property type="evidence" value="ECO:0000318"/>
    <property type="project" value="GO_Central"/>
</dbReference>
<dbReference type="eggNOG" id="ENOG502T0PW">
    <property type="taxonomic scope" value="Eukaryota"/>
</dbReference>
<feature type="compositionally biased region" description="Polar residues" evidence="1">
    <location>
        <begin position="582"/>
        <end position="598"/>
    </location>
</feature>
<dbReference type="InterPro" id="IPR049309">
    <property type="entry name" value="GLD-3_KH3"/>
</dbReference>
<dbReference type="OMA" id="YRIDPMK"/>
<accession>A8XH08</accession>
<dbReference type="HOGENOM" id="CLU_307611_0_0_1"/>
<dbReference type="FunCoup" id="A8XH08">
    <property type="interactions" value="1266"/>
</dbReference>
<sequence>MGEQSKESEPDEASSYHPFVRSEVEYDAATRLQMAEEIASTRRMFVSPILKDIIVNPENFYQECQQSAKVKKVTLKFANCIIQMAEDANQRRQMSFNTKREAYIHQMRAKGIPLPSKIPMIEINPTRVTLSLEFESQYYSLMTNDYGDHENVASIMQKTNTLIQLPDHTVGGAAPDPFTQQVTITGHYSDVDRARKLMRENCHLSVIMSLNEMKISPPELQDFVGQNPIQNVEMSLINYAVEKKGRVRPYLRFTSRAKNEQDLVSAANKIIQKAFGKELPRQHPLIEQRTNVIITYPHYNTKDDIRENLLVVKIDGTVENVLQARKCLMDLLPVSMCFNMKNTDMAAQSKLADRCVHVVIEESRTMLKMTPSVYEPSELLSEEVPLHCASLRSKEFNIKHMYTAYQKVLSLHLASVASTIILFLPCAMSRRIIGFYTQPSTSQKLIWGFFSFETHAERKSGPEGSSAPMRSSARVSSVSECIGTDDGYTSTELTFHFQHNPSWQCRRFQIPSPATDDAAATCVHERITGDSSDSHSIVHDRPNYRIVNECASHMPLQSLSRLSHSTFFNFRACLSVKFPADQTGNRPDHQSTSSQQNHMNRKPGRIMNRPASAASTYNHTSSTQRPRRMYEQLRDDDARSTRSGSRRTSICGDEPTVGSFEDRGWDRQLPRHQQRFSKDENMRWKTGSRGDVHGKRNTYPQKDPRGQGPTRDHDFVSAGSSERPQSNQSDQNQLQTIHHLKLKPNDIDLDHERLFTHDSPHLEDAPDKNGFANELMDGDFVQRLLSNVNLSDQKKRSRAISCVLDRDEQSARQTDSDCAYSLTDQGSSHPSRSIDSFKKMAGIGVTKTLLEPRTRADKEYGKICLEHKEKYSGEGKDEDNYLEMRPSLGSRQYRIDPMKLIASVRESSEQLPRIHERQFNDVLNDKGREMKQRPQWIMHSAANNHQKPYNKFVEMY</sequence>
<dbReference type="InterPro" id="IPR055003">
    <property type="entry name" value="KH-I_CeGLD3_3rd"/>
</dbReference>
<evidence type="ECO:0000259" key="4">
    <source>
        <dbReference type="Pfam" id="PF22467"/>
    </source>
</evidence>
<dbReference type="Pfam" id="PF17905">
    <property type="entry name" value="KH_GLD-3_4th"/>
    <property type="match status" value="1"/>
</dbReference>
<organism evidence="5 6">
    <name type="scientific">Caenorhabditis briggsae</name>
    <dbReference type="NCBI Taxonomy" id="6238"/>
    <lineage>
        <taxon>Eukaryota</taxon>
        <taxon>Metazoa</taxon>
        <taxon>Ecdysozoa</taxon>
        <taxon>Nematoda</taxon>
        <taxon>Chromadorea</taxon>
        <taxon>Rhabditida</taxon>
        <taxon>Rhabditina</taxon>
        <taxon>Rhabditomorpha</taxon>
        <taxon>Rhabditoidea</taxon>
        <taxon>Rhabditidae</taxon>
        <taxon>Peloderinae</taxon>
        <taxon>Caenorhabditis</taxon>
    </lineage>
</organism>
<evidence type="ECO:0000259" key="3">
    <source>
        <dbReference type="Pfam" id="PF21482"/>
    </source>
</evidence>
<feature type="domain" description="Defective in germ line development protein 3 KH3" evidence="3">
    <location>
        <begin position="202"/>
        <end position="268"/>
    </location>
</feature>
<protein>
    <submittedName>
        <fullName evidence="5">Protein CBR-GLD-3</fullName>
    </submittedName>
</protein>
<feature type="compositionally biased region" description="Basic and acidic residues" evidence="1">
    <location>
        <begin position="676"/>
        <end position="694"/>
    </location>
</feature>
<feature type="compositionally biased region" description="Basic and acidic residues" evidence="1">
    <location>
        <begin position="628"/>
        <end position="640"/>
    </location>
</feature>
<dbReference type="Gene3D" id="3.30.310.270">
    <property type="match status" value="2"/>
</dbReference>
<keyword evidence="6" id="KW-1185">Reference proteome</keyword>
<feature type="compositionally biased region" description="Basic and acidic residues" evidence="1">
    <location>
        <begin position="702"/>
        <end position="715"/>
    </location>
</feature>
<dbReference type="Pfam" id="PF22467">
    <property type="entry name" value="KH_GLD-3_3rd"/>
    <property type="match status" value="1"/>
</dbReference>
<reference evidence="5 6" key="1">
    <citation type="journal article" date="2003" name="PLoS Biol.">
        <title>The genome sequence of Caenorhabditis briggsae: a platform for comparative genomics.</title>
        <authorList>
            <person name="Stein L.D."/>
            <person name="Bao Z."/>
            <person name="Blasiar D."/>
            <person name="Blumenthal T."/>
            <person name="Brent M.R."/>
            <person name="Chen N."/>
            <person name="Chinwalla A."/>
            <person name="Clarke L."/>
            <person name="Clee C."/>
            <person name="Coghlan A."/>
            <person name="Coulson A."/>
            <person name="D'Eustachio P."/>
            <person name="Fitch D.H."/>
            <person name="Fulton L.A."/>
            <person name="Fulton R.E."/>
            <person name="Griffiths-Jones S."/>
            <person name="Harris T.W."/>
            <person name="Hillier L.W."/>
            <person name="Kamath R."/>
            <person name="Kuwabara P.E."/>
            <person name="Mardis E.R."/>
            <person name="Marra M.A."/>
            <person name="Miner T.L."/>
            <person name="Minx P."/>
            <person name="Mullikin J.C."/>
            <person name="Plumb R.W."/>
            <person name="Rogers J."/>
            <person name="Schein J.E."/>
            <person name="Sohrmann M."/>
            <person name="Spieth J."/>
            <person name="Stajich J.E."/>
            <person name="Wei C."/>
            <person name="Willey D."/>
            <person name="Wilson R.K."/>
            <person name="Durbin R."/>
            <person name="Waterston R.H."/>
        </authorList>
    </citation>
    <scope>NUCLEOTIDE SEQUENCE [LARGE SCALE GENOMIC DNA]</scope>
    <source>
        <strain evidence="5 6">AF16</strain>
    </source>
</reference>
<dbReference type="Pfam" id="PF22801">
    <property type="entry name" value="KH_GLD-3_1st"/>
    <property type="match status" value="1"/>
</dbReference>
<dbReference type="Proteomes" id="UP000008549">
    <property type="component" value="Unassembled WGS sequence"/>
</dbReference>
<feature type="region of interest" description="Disordered" evidence="1">
    <location>
        <begin position="581"/>
        <end position="734"/>
    </location>
</feature>
<feature type="domain" description="Defective in germ line development protein 3-like KH5" evidence="2">
    <location>
        <begin position="331"/>
        <end position="410"/>
    </location>
</feature>
<dbReference type="Pfam" id="PF21482">
    <property type="entry name" value="KH_GLD-3_2nd"/>
    <property type="match status" value="1"/>
</dbReference>
<evidence type="ECO:0000313" key="7">
    <source>
        <dbReference type="WormBase" id="CBG13073"/>
    </source>
</evidence>
<proteinExistence type="predicted"/>
<feature type="domain" description="GLD-3 KH3" evidence="4">
    <location>
        <begin position="284"/>
        <end position="330"/>
    </location>
</feature>
<feature type="compositionally biased region" description="Polar residues" evidence="1">
    <location>
        <begin position="718"/>
        <end position="734"/>
    </location>
</feature>
<evidence type="ECO:0000313" key="6">
    <source>
        <dbReference type="Proteomes" id="UP000008549"/>
    </source>
</evidence>
<dbReference type="InParanoid" id="A8XH08"/>
<dbReference type="AlphaFoldDB" id="A8XH08"/>
<dbReference type="CDD" id="cd22442">
    <property type="entry name" value="KH-I_CeGLD3_rpt2"/>
    <property type="match status" value="1"/>
</dbReference>
<dbReference type="InterPro" id="IPR041194">
    <property type="entry name" value="GLD-3-like_KH5"/>
</dbReference>